<dbReference type="InterPro" id="IPR051459">
    <property type="entry name" value="Cytochrome_c-type_DH"/>
</dbReference>
<keyword evidence="8" id="KW-0677">Repeat</keyword>
<dbReference type="Pfam" id="PF13442">
    <property type="entry name" value="Cytochrome_CBB3"/>
    <property type="match status" value="1"/>
</dbReference>
<dbReference type="InterPro" id="IPR036909">
    <property type="entry name" value="Cyt_c-like_dom_sf"/>
</dbReference>
<keyword evidence="7 14" id="KW-0732">Signal</keyword>
<comment type="subcellular location">
    <subcellularLocation>
        <location evidence="1">Cell membrane</location>
    </subcellularLocation>
</comment>
<keyword evidence="3" id="KW-1003">Cell membrane</keyword>
<dbReference type="InterPro" id="IPR009056">
    <property type="entry name" value="Cyt_c-like_dom"/>
</dbReference>
<evidence type="ECO:0000256" key="11">
    <source>
        <dbReference type="ARBA" id="ARBA00023136"/>
    </source>
</evidence>
<feature type="chain" id="PRO_5032773740" evidence="14">
    <location>
        <begin position="25"/>
        <end position="413"/>
    </location>
</feature>
<evidence type="ECO:0000256" key="12">
    <source>
        <dbReference type="PIRSR" id="PIRSR000018-50"/>
    </source>
</evidence>
<dbReference type="Gene3D" id="1.10.760.10">
    <property type="entry name" value="Cytochrome c-like domain"/>
    <property type="match status" value="3"/>
</dbReference>
<keyword evidence="2" id="KW-0813">Transport</keyword>
<dbReference type="PANTHER" id="PTHR35008">
    <property type="entry name" value="BLL4482 PROTEIN-RELATED"/>
    <property type="match status" value="1"/>
</dbReference>
<evidence type="ECO:0000313" key="17">
    <source>
        <dbReference type="Proteomes" id="UP000585665"/>
    </source>
</evidence>
<keyword evidence="9" id="KW-0249">Electron transport</keyword>
<feature type="binding site" description="covalent" evidence="12">
    <location>
        <position position="193"/>
    </location>
    <ligand>
        <name>heme c</name>
        <dbReference type="ChEBI" id="CHEBI:61717"/>
        <label>2</label>
    </ligand>
</feature>
<reference evidence="16 17" key="1">
    <citation type="submission" date="2020-06" db="EMBL/GenBank/DDBJ databases">
        <title>Description of novel acetic acid bacteria.</title>
        <authorList>
            <person name="Sombolestani A."/>
        </authorList>
    </citation>
    <scope>NUCLEOTIDE SEQUENCE [LARGE SCALE GENOMIC DNA]</scope>
    <source>
        <strain evidence="16 17">LMG 27010</strain>
    </source>
</reference>
<keyword evidence="17" id="KW-1185">Reference proteome</keyword>
<keyword evidence="11" id="KW-0472">Membrane</keyword>
<dbReference type="EMBL" id="JABXXR010000025">
    <property type="protein sequence ID" value="NVN40047.1"/>
    <property type="molecule type" value="Genomic_DNA"/>
</dbReference>
<evidence type="ECO:0000256" key="1">
    <source>
        <dbReference type="ARBA" id="ARBA00004236"/>
    </source>
</evidence>
<dbReference type="SUPFAM" id="SSF46626">
    <property type="entry name" value="Cytochrome c"/>
    <property type="match status" value="3"/>
</dbReference>
<dbReference type="GO" id="GO:0005886">
    <property type="term" value="C:plasma membrane"/>
    <property type="evidence" value="ECO:0007669"/>
    <property type="project" value="UniProtKB-SubCell"/>
</dbReference>
<sequence length="413" mass="44305">MRGWFARLASTLFVLSLLVAKAHGADTSSQIARGEYLARASDCEVCHTAPGGTPFAGGRPFKLPGIGTIYSTNLTPDRATGVGDYTDAQFARAVRRGVGRGWKHLYPVMPYTSYAYLSADDTAAIFAWLKTLRPVTATIPANDVGFPYNIRAAMIGWNLLYRPSAGRRDDPSRSAAWNQGRWLVEGPGHCAECHTPRNMLYAKSSSQPYAGGQAEEWDAYNISSDPESGIGGWSDESLFAYLHTGHADGHGTASGPMADVISHGVRYMTDEDVHAMITYLRTLPQQRTNVITDRVSPERLARIGTPTEGNGARLFAGACAGCHLTDGTGRQVPYATLWGARTVGLPGGRNLVQVILHGSALETSMGRIAMPQVGDEYSDRDIADIANYVIGHFGNRAGTVTPQAVQAALANGD</sequence>
<dbReference type="GO" id="GO:0020037">
    <property type="term" value="F:heme binding"/>
    <property type="evidence" value="ECO:0007669"/>
    <property type="project" value="InterPro"/>
</dbReference>
<feature type="domain" description="Cytochrome c" evidence="15">
    <location>
        <begin position="29"/>
        <end position="133"/>
    </location>
</feature>
<dbReference type="PROSITE" id="PS51007">
    <property type="entry name" value="CYTC"/>
    <property type="match status" value="3"/>
</dbReference>
<evidence type="ECO:0000256" key="8">
    <source>
        <dbReference type="ARBA" id="ARBA00022737"/>
    </source>
</evidence>
<keyword evidence="4 12" id="KW-0349">Heme</keyword>
<evidence type="ECO:0000256" key="4">
    <source>
        <dbReference type="ARBA" id="ARBA00022617"/>
    </source>
</evidence>
<dbReference type="GO" id="GO:0009055">
    <property type="term" value="F:electron transfer activity"/>
    <property type="evidence" value="ECO:0007669"/>
    <property type="project" value="InterPro"/>
</dbReference>
<keyword evidence="10 13" id="KW-0408">Iron</keyword>
<feature type="binding site" description="axial binding residue" evidence="13">
    <location>
        <position position="47"/>
    </location>
    <ligand>
        <name>heme c</name>
        <dbReference type="ChEBI" id="CHEBI:61717"/>
        <label>1</label>
    </ligand>
    <ligandPart>
        <name>Fe</name>
        <dbReference type="ChEBI" id="CHEBI:18248"/>
    </ligandPart>
</feature>
<evidence type="ECO:0000313" key="16">
    <source>
        <dbReference type="EMBL" id="NVN40047.1"/>
    </source>
</evidence>
<feature type="signal peptide" evidence="14">
    <location>
        <begin position="1"/>
        <end position="24"/>
    </location>
</feature>
<evidence type="ECO:0000256" key="9">
    <source>
        <dbReference type="ARBA" id="ARBA00022982"/>
    </source>
</evidence>
<dbReference type="PANTHER" id="PTHR35008:SF8">
    <property type="entry name" value="ALCOHOL DEHYDROGENASE CYTOCHROME C SUBUNIT"/>
    <property type="match status" value="1"/>
</dbReference>
<evidence type="ECO:0000256" key="3">
    <source>
        <dbReference type="ARBA" id="ARBA00022475"/>
    </source>
</evidence>
<evidence type="ECO:0000256" key="5">
    <source>
        <dbReference type="ARBA" id="ARBA00022660"/>
    </source>
</evidence>
<feature type="binding site" description="axial binding residue" evidence="13">
    <location>
        <position position="323"/>
    </location>
    <ligand>
        <name>heme c</name>
        <dbReference type="ChEBI" id="CHEBI:61717"/>
        <label>3</label>
    </ligand>
    <ligandPart>
        <name>Fe</name>
        <dbReference type="ChEBI" id="CHEBI:18248"/>
    </ligandPart>
</feature>
<dbReference type="AlphaFoldDB" id="A0A850P5Z9"/>
<keyword evidence="5" id="KW-0679">Respiratory chain</keyword>
<feature type="binding site" description="axial binding residue" evidence="13">
    <location>
        <position position="194"/>
    </location>
    <ligand>
        <name>heme c</name>
        <dbReference type="ChEBI" id="CHEBI:61717"/>
        <label>2</label>
    </ligand>
    <ligandPart>
        <name>Fe</name>
        <dbReference type="ChEBI" id="CHEBI:18248"/>
    </ligandPart>
</feature>
<evidence type="ECO:0000256" key="2">
    <source>
        <dbReference type="ARBA" id="ARBA00022448"/>
    </source>
</evidence>
<dbReference type="InterPro" id="IPR014353">
    <property type="entry name" value="Membr-bd_ADH_cyt_c"/>
</dbReference>
<evidence type="ECO:0000256" key="7">
    <source>
        <dbReference type="ARBA" id="ARBA00022729"/>
    </source>
</evidence>
<feature type="domain" description="Cytochrome c" evidence="15">
    <location>
        <begin position="175"/>
        <end position="284"/>
    </location>
</feature>
<feature type="domain" description="Cytochrome c" evidence="15">
    <location>
        <begin position="306"/>
        <end position="393"/>
    </location>
</feature>
<dbReference type="GO" id="GO:0005506">
    <property type="term" value="F:iron ion binding"/>
    <property type="evidence" value="ECO:0007669"/>
    <property type="project" value="InterPro"/>
</dbReference>
<dbReference type="PRINTS" id="PR00605">
    <property type="entry name" value="CYTCHROMECIC"/>
</dbReference>
<evidence type="ECO:0000259" key="15">
    <source>
        <dbReference type="PROSITE" id="PS51007"/>
    </source>
</evidence>
<feature type="binding site" description="covalent" evidence="12">
    <location>
        <position position="46"/>
    </location>
    <ligand>
        <name>heme c</name>
        <dbReference type="ChEBI" id="CHEBI:61717"/>
        <label>1</label>
    </ligand>
</feature>
<comment type="cofactor">
    <cofactor evidence="12">
        <name>heme c</name>
        <dbReference type="ChEBI" id="CHEBI:61717"/>
    </cofactor>
    <text evidence="12">Binds 3 heme c groups covalently per subunit.</text>
</comment>
<dbReference type="InterPro" id="IPR008168">
    <property type="entry name" value="Cyt_C_IC"/>
</dbReference>
<proteinExistence type="predicted"/>
<accession>A0A850P5Z9</accession>
<protein>
    <submittedName>
        <fullName evidence="16">C-type cytochrome</fullName>
    </submittedName>
</protein>
<evidence type="ECO:0000256" key="14">
    <source>
        <dbReference type="SAM" id="SignalP"/>
    </source>
</evidence>
<feature type="binding site" description="covalent" evidence="12">
    <location>
        <position position="319"/>
    </location>
    <ligand>
        <name>heme c</name>
        <dbReference type="ChEBI" id="CHEBI:61717"/>
        <label>3</label>
    </ligand>
</feature>
<name>A0A850P5Z9_9PROT</name>
<organism evidence="16 17">
    <name type="scientific">Ameyamaea chiangmaiensis</name>
    <dbReference type="NCBI Taxonomy" id="442969"/>
    <lineage>
        <taxon>Bacteria</taxon>
        <taxon>Pseudomonadati</taxon>
        <taxon>Pseudomonadota</taxon>
        <taxon>Alphaproteobacteria</taxon>
        <taxon>Acetobacterales</taxon>
        <taxon>Acetobacteraceae</taxon>
        <taxon>Ameyamaea</taxon>
    </lineage>
</organism>
<evidence type="ECO:0000256" key="10">
    <source>
        <dbReference type="ARBA" id="ARBA00023004"/>
    </source>
</evidence>
<dbReference type="Proteomes" id="UP000585665">
    <property type="component" value="Unassembled WGS sequence"/>
</dbReference>
<dbReference type="PIRSF" id="PIRSF000018">
    <property type="entry name" value="Mb_ADH_cyt_c"/>
    <property type="match status" value="1"/>
</dbReference>
<feature type="binding site" description="covalent" evidence="12">
    <location>
        <position position="190"/>
    </location>
    <ligand>
        <name>heme c</name>
        <dbReference type="ChEBI" id="CHEBI:61717"/>
        <label>2</label>
    </ligand>
</feature>
<dbReference type="GO" id="GO:0016614">
    <property type="term" value="F:oxidoreductase activity, acting on CH-OH group of donors"/>
    <property type="evidence" value="ECO:0007669"/>
    <property type="project" value="InterPro"/>
</dbReference>
<feature type="binding site" description="covalent" evidence="12">
    <location>
        <position position="43"/>
    </location>
    <ligand>
        <name>heme c</name>
        <dbReference type="ChEBI" id="CHEBI:61717"/>
        <label>1</label>
    </ligand>
</feature>
<feature type="binding site" description="covalent" evidence="12">
    <location>
        <position position="322"/>
    </location>
    <ligand>
        <name>heme c</name>
        <dbReference type="ChEBI" id="CHEBI:61717"/>
        <label>3</label>
    </ligand>
</feature>
<keyword evidence="6 13" id="KW-0479">Metal-binding</keyword>
<comment type="caution">
    <text evidence="16">The sequence shown here is derived from an EMBL/GenBank/DDBJ whole genome shotgun (WGS) entry which is preliminary data.</text>
</comment>
<gene>
    <name evidence="16" type="ORF">HUK82_05645</name>
</gene>
<dbReference type="RefSeq" id="WP_176613023.1">
    <property type="nucleotide sequence ID" value="NZ_JABXXR010000025.1"/>
</dbReference>
<evidence type="ECO:0000256" key="13">
    <source>
        <dbReference type="PIRSR" id="PIRSR000018-51"/>
    </source>
</evidence>
<evidence type="ECO:0000256" key="6">
    <source>
        <dbReference type="ARBA" id="ARBA00022723"/>
    </source>
</evidence>